<organism evidence="7 8">
    <name type="scientific">Promicromonospora alba</name>
    <dbReference type="NCBI Taxonomy" id="1616110"/>
    <lineage>
        <taxon>Bacteria</taxon>
        <taxon>Bacillati</taxon>
        <taxon>Actinomycetota</taxon>
        <taxon>Actinomycetes</taxon>
        <taxon>Micrococcales</taxon>
        <taxon>Promicromonosporaceae</taxon>
        <taxon>Promicromonospora</taxon>
    </lineage>
</organism>
<keyword evidence="4 7" id="KW-0418">Kinase</keyword>
<dbReference type="PANTHER" id="PTHR43671:SF13">
    <property type="entry name" value="SERINE_THREONINE-PROTEIN KINASE NEK2"/>
    <property type="match status" value="1"/>
</dbReference>
<dbReference type="EMBL" id="JBHSFI010000003">
    <property type="protein sequence ID" value="MFC4628308.1"/>
    <property type="molecule type" value="Genomic_DNA"/>
</dbReference>
<protein>
    <recommendedName>
        <fullName evidence="1">non-specific serine/threonine protein kinase</fullName>
        <ecNumber evidence="1">2.7.11.1</ecNumber>
    </recommendedName>
</protein>
<evidence type="ECO:0000259" key="6">
    <source>
        <dbReference type="PROSITE" id="PS50011"/>
    </source>
</evidence>
<dbReference type="InterPro" id="IPR000719">
    <property type="entry name" value="Prot_kinase_dom"/>
</dbReference>
<dbReference type="GO" id="GO:0004674">
    <property type="term" value="F:protein serine/threonine kinase activity"/>
    <property type="evidence" value="ECO:0007669"/>
    <property type="project" value="UniProtKB-EC"/>
</dbReference>
<keyword evidence="8" id="KW-1185">Reference proteome</keyword>
<dbReference type="Gene3D" id="3.30.200.20">
    <property type="entry name" value="Phosphorylase Kinase, domain 1"/>
    <property type="match status" value="1"/>
</dbReference>
<dbReference type="InterPro" id="IPR050660">
    <property type="entry name" value="NEK_Ser/Thr_kinase"/>
</dbReference>
<reference evidence="8" key="1">
    <citation type="journal article" date="2019" name="Int. J. Syst. Evol. Microbiol.">
        <title>The Global Catalogue of Microorganisms (GCM) 10K type strain sequencing project: providing services to taxonomists for standard genome sequencing and annotation.</title>
        <authorList>
            <consortium name="The Broad Institute Genomics Platform"/>
            <consortium name="The Broad Institute Genome Sequencing Center for Infectious Disease"/>
            <person name="Wu L."/>
            <person name="Ma J."/>
        </authorList>
    </citation>
    <scope>NUCLEOTIDE SEQUENCE [LARGE SCALE GENOMIC DNA]</scope>
    <source>
        <strain evidence="8">CCUG 42722</strain>
    </source>
</reference>
<dbReference type="Pfam" id="PF00069">
    <property type="entry name" value="Pkinase"/>
    <property type="match status" value="1"/>
</dbReference>
<dbReference type="PROSITE" id="PS00109">
    <property type="entry name" value="PROTEIN_KINASE_TYR"/>
    <property type="match status" value="1"/>
</dbReference>
<name>A0ABV9HFQ7_9MICO</name>
<dbReference type="Gene3D" id="1.10.510.10">
    <property type="entry name" value="Transferase(Phosphotransferase) domain 1"/>
    <property type="match status" value="1"/>
</dbReference>
<dbReference type="InterPro" id="IPR008266">
    <property type="entry name" value="Tyr_kinase_AS"/>
</dbReference>
<evidence type="ECO:0000256" key="3">
    <source>
        <dbReference type="ARBA" id="ARBA00022741"/>
    </source>
</evidence>
<keyword evidence="3" id="KW-0547">Nucleotide-binding</keyword>
<dbReference type="PROSITE" id="PS50011">
    <property type="entry name" value="PROTEIN_KINASE_DOM"/>
    <property type="match status" value="1"/>
</dbReference>
<dbReference type="InterPro" id="IPR011009">
    <property type="entry name" value="Kinase-like_dom_sf"/>
</dbReference>
<proteinExistence type="predicted"/>
<accession>A0ABV9HFQ7</accession>
<keyword evidence="2 7" id="KW-0808">Transferase</keyword>
<evidence type="ECO:0000256" key="4">
    <source>
        <dbReference type="ARBA" id="ARBA00022777"/>
    </source>
</evidence>
<dbReference type="RefSeq" id="WP_377134274.1">
    <property type="nucleotide sequence ID" value="NZ_JBHSFI010000003.1"/>
</dbReference>
<comment type="caution">
    <text evidence="7">The sequence shown here is derived from an EMBL/GenBank/DDBJ whole genome shotgun (WGS) entry which is preliminary data.</text>
</comment>
<feature type="domain" description="Protein kinase" evidence="6">
    <location>
        <begin position="14"/>
        <end position="277"/>
    </location>
</feature>
<dbReference type="CDD" id="cd14014">
    <property type="entry name" value="STKc_PknB_like"/>
    <property type="match status" value="1"/>
</dbReference>
<gene>
    <name evidence="7" type="ORF">ACFO6V_08680</name>
</gene>
<dbReference type="PANTHER" id="PTHR43671">
    <property type="entry name" value="SERINE/THREONINE-PROTEIN KINASE NEK"/>
    <property type="match status" value="1"/>
</dbReference>
<evidence type="ECO:0000256" key="1">
    <source>
        <dbReference type="ARBA" id="ARBA00012513"/>
    </source>
</evidence>
<dbReference type="Proteomes" id="UP001596011">
    <property type="component" value="Unassembled WGS sequence"/>
</dbReference>
<evidence type="ECO:0000313" key="7">
    <source>
        <dbReference type="EMBL" id="MFC4628308.1"/>
    </source>
</evidence>
<sequence length="293" mass="31992">MRLLTEGSQIGDTYEIERYLGQGAYSEVYRVRHRFLGRQAMKVLKRVGTLAETRRMLGEAVLLSRLGHPNIVRVFDAGTVPTPAGDRGFFTMEYVAAGNLDDYRRSRPTGSVPVDDAVEILVQLCAGLAVAHRSDPPVVHRDITPWNVLVGYDQDRLRVRVGDFGLARRVEARSGLTSSEGTLAFMAPEALRYGQGASPAGDVYAVGTVAYLLLTNLLPYEDVPATTFGARHRPPPISPHDLNRDVHPGLAGIVLGALEADLTRRFSDAAELGSALTAWQDAHQGTSEEEESR</sequence>
<keyword evidence="5" id="KW-0067">ATP-binding</keyword>
<evidence type="ECO:0000313" key="8">
    <source>
        <dbReference type="Proteomes" id="UP001596011"/>
    </source>
</evidence>
<evidence type="ECO:0000256" key="5">
    <source>
        <dbReference type="ARBA" id="ARBA00022840"/>
    </source>
</evidence>
<dbReference type="SUPFAM" id="SSF56112">
    <property type="entry name" value="Protein kinase-like (PK-like)"/>
    <property type="match status" value="1"/>
</dbReference>
<evidence type="ECO:0000256" key="2">
    <source>
        <dbReference type="ARBA" id="ARBA00022679"/>
    </source>
</evidence>
<dbReference type="EC" id="2.7.11.1" evidence="1"/>